<feature type="binding site" evidence="2">
    <location>
        <position position="231"/>
    </location>
    <ligand>
        <name>Zn(2+)</name>
        <dbReference type="ChEBI" id="CHEBI:29105"/>
        <label>1</label>
        <note>catalytic</note>
    </ligand>
</feature>
<evidence type="ECO:0000313" key="3">
    <source>
        <dbReference type="EMBL" id="MBS4884167.1"/>
    </source>
</evidence>
<evidence type="ECO:0000256" key="1">
    <source>
        <dbReference type="PIRSR" id="PIRSR001359-1"/>
    </source>
</evidence>
<keyword evidence="2" id="KW-0479">Metal-binding</keyword>
<dbReference type="GO" id="GO:0004332">
    <property type="term" value="F:fructose-bisphosphate aldolase activity"/>
    <property type="evidence" value="ECO:0007669"/>
    <property type="project" value="UniProtKB-EC"/>
</dbReference>
<dbReference type="EC" id="4.1.2.13" evidence="3"/>
<evidence type="ECO:0000256" key="2">
    <source>
        <dbReference type="PIRSR" id="PIRSR001359-3"/>
    </source>
</evidence>
<accession>A0A942WH89</accession>
<dbReference type="InterPro" id="IPR000771">
    <property type="entry name" value="FBA_II"/>
</dbReference>
<sequence>MPLVKEAEILEFARQNGFAVPGFFAFNYEFIKEIIDVAEEENSPVVLCQGPEFIESFGEHIFTEACKAAANNAKVPVALAVDHTFVTDESTIPALLRDISLGGWSSFMLDGSLLPYDKNVSYTKRLVDICKGAGVNACGALGEVRRFFPQAMNYSGPFKDDFVVPPEIMTDPIQAKDFVEKTGVHTLAISIGQYCRSLWDGEKPPFHKTARLDFERLASIRKNTDVHLVMHGNTHVHESDLEKASLSGVSLIKIASEQALLWANEIRDFTLSHSEIMFPEDIQRTALKQVKESMRHYIRLLHANDKVKKR</sequence>
<dbReference type="AlphaFoldDB" id="A0A942WH89"/>
<proteinExistence type="predicted"/>
<dbReference type="SUPFAM" id="SSF51569">
    <property type="entry name" value="Aldolase"/>
    <property type="match status" value="1"/>
</dbReference>
<feature type="binding site" evidence="2">
    <location>
        <position position="83"/>
    </location>
    <ligand>
        <name>Zn(2+)</name>
        <dbReference type="ChEBI" id="CHEBI:29105"/>
        <label>1</label>
        <note>catalytic</note>
    </ligand>
</feature>
<keyword evidence="3" id="KW-0456">Lyase</keyword>
<dbReference type="GO" id="GO:0005975">
    <property type="term" value="P:carbohydrate metabolic process"/>
    <property type="evidence" value="ECO:0007669"/>
    <property type="project" value="InterPro"/>
</dbReference>
<dbReference type="GO" id="GO:0008270">
    <property type="term" value="F:zinc ion binding"/>
    <property type="evidence" value="ECO:0007669"/>
    <property type="project" value="InterPro"/>
</dbReference>
<dbReference type="PANTHER" id="PTHR30304:SF0">
    <property type="entry name" value="D-TAGATOSE-1,6-BISPHOSPHATE ALDOLASE SUBUNIT GATY-RELATED"/>
    <property type="match status" value="1"/>
</dbReference>
<dbReference type="Gene3D" id="3.20.20.70">
    <property type="entry name" value="Aldolase class I"/>
    <property type="match status" value="1"/>
</dbReference>
<comment type="cofactor">
    <cofactor evidence="2">
        <name>Zn(2+)</name>
        <dbReference type="ChEBI" id="CHEBI:29105"/>
    </cofactor>
    <text evidence="2">Binds 2 Zn(2+) ions per subunit. One is catalytic and the other provides a structural contribution.</text>
</comment>
<evidence type="ECO:0000313" key="4">
    <source>
        <dbReference type="Proteomes" id="UP000753219"/>
    </source>
</evidence>
<organism evidence="3 4">
    <name type="scientific">Amedibacillus dolichus</name>
    <dbReference type="NCBI Taxonomy" id="31971"/>
    <lineage>
        <taxon>Bacteria</taxon>
        <taxon>Bacillati</taxon>
        <taxon>Bacillota</taxon>
        <taxon>Erysipelotrichia</taxon>
        <taxon>Erysipelotrichales</taxon>
        <taxon>Erysipelotrichaceae</taxon>
        <taxon>Amedibacillus</taxon>
    </lineage>
</organism>
<name>A0A942WH89_9FIRM</name>
<dbReference type="InterPro" id="IPR013785">
    <property type="entry name" value="Aldolase_TIM"/>
</dbReference>
<keyword evidence="2" id="KW-0862">Zinc</keyword>
<dbReference type="InterPro" id="IPR050246">
    <property type="entry name" value="Class_II_FBP_aldolase"/>
</dbReference>
<dbReference type="RefSeq" id="WP_226811692.1">
    <property type="nucleotide sequence ID" value="NZ_CAUWIX010000008.1"/>
</dbReference>
<dbReference type="Proteomes" id="UP000753219">
    <property type="component" value="Unassembled WGS sequence"/>
</dbReference>
<comment type="caution">
    <text evidence="3">The sequence shown here is derived from an EMBL/GenBank/DDBJ whole genome shotgun (WGS) entry which is preliminary data.</text>
</comment>
<protein>
    <submittedName>
        <fullName evidence="3">Class II fructose-bisphosphate aldolase</fullName>
        <ecNumber evidence="3">4.1.2.13</ecNumber>
    </submittedName>
</protein>
<gene>
    <name evidence="3" type="ORF">KHZ85_05310</name>
</gene>
<dbReference type="EMBL" id="JAGZMZ010000010">
    <property type="protein sequence ID" value="MBS4884167.1"/>
    <property type="molecule type" value="Genomic_DNA"/>
</dbReference>
<feature type="binding site" evidence="2">
    <location>
        <position position="110"/>
    </location>
    <ligand>
        <name>Zn(2+)</name>
        <dbReference type="ChEBI" id="CHEBI:29105"/>
        <label>2</label>
    </ligand>
</feature>
<dbReference type="Pfam" id="PF01116">
    <property type="entry name" value="F_bP_aldolase"/>
    <property type="match status" value="1"/>
</dbReference>
<feature type="active site" description="Proton donor" evidence="1">
    <location>
        <position position="82"/>
    </location>
</feature>
<reference evidence="3" key="1">
    <citation type="submission" date="2021-02" db="EMBL/GenBank/DDBJ databases">
        <title>Infant gut strain persistence is associated with maternal origin, phylogeny, and functional potential including surface adhesion and iron acquisition.</title>
        <authorList>
            <person name="Lou Y.C."/>
        </authorList>
    </citation>
    <scope>NUCLEOTIDE SEQUENCE</scope>
    <source>
        <strain evidence="3">L3_108_103G1_dasL3_108_103G1_concoct_2</strain>
    </source>
</reference>
<dbReference type="PANTHER" id="PTHR30304">
    <property type="entry name" value="D-TAGATOSE-1,6-BISPHOSPHATE ALDOLASE"/>
    <property type="match status" value="1"/>
</dbReference>
<dbReference type="PIRSF" id="PIRSF001359">
    <property type="entry name" value="F_bP_aldolase_II"/>
    <property type="match status" value="1"/>
</dbReference>